<sequence length="289" mass="30981">MSEACSSCSAAGSCTTGSCSTEPQLTEAQKASKIGKIIAVMSGKGGVGKSSVTSMLAVSLMRQGYKVGILDADITGPSIPKIFGITEKANVNKIGVTAPVSKGGIKVMSLNLMLENEDDPVIWRGSIITQLVQQFWTDVVWGELDYLLIDLPPGTGDVPITIFQSLPVNGVVMVTSPQQLAGMIVRKAIKMAKKYETTFYGLVENMAYVSCPDCNTKIEIFGAPKGEEEASKNEIPYLGQLPIDPVLSSMSDLGKIEDYQTDNFDKIVKKMLEEVAKDNTHAKSEDAAQ</sequence>
<dbReference type="AlphaFoldDB" id="W0EBZ7"/>
<dbReference type="CDD" id="cd02037">
    <property type="entry name" value="Mrp_NBP35"/>
    <property type="match status" value="1"/>
</dbReference>
<keyword evidence="6" id="KW-0378">Hydrolase</keyword>
<reference evidence="8 9" key="1">
    <citation type="submission" date="2013-12" db="EMBL/GenBank/DDBJ databases">
        <authorList>
            <consortium name="DOE Joint Genome Institute"/>
            <person name="Smidt H."/>
            <person name="Huntemann M."/>
            <person name="Han J."/>
            <person name="Chen A."/>
            <person name="Kyrpides N."/>
            <person name="Mavromatis K."/>
            <person name="Markowitz V."/>
            <person name="Palaniappan K."/>
            <person name="Ivanova N."/>
            <person name="Schaumberg A."/>
            <person name="Pati A."/>
            <person name="Liolios K."/>
            <person name="Nordberg H.P."/>
            <person name="Cantor M.N."/>
            <person name="Hua S.X."/>
            <person name="Woyke T."/>
        </authorList>
    </citation>
    <scope>NUCLEOTIDE SEQUENCE [LARGE SCALE GENOMIC DNA]</scope>
    <source>
        <strain evidence="9">DSM 15288</strain>
    </source>
</reference>
<dbReference type="RefSeq" id="WP_006715623.1">
    <property type="nucleotide sequence ID" value="NZ_CP007032.1"/>
</dbReference>
<evidence type="ECO:0000256" key="5">
    <source>
        <dbReference type="ARBA" id="ARBA00023014"/>
    </source>
</evidence>
<dbReference type="OrthoDB" id="9809679at2"/>
<dbReference type="InterPro" id="IPR033756">
    <property type="entry name" value="YlxH/NBP35"/>
</dbReference>
<dbReference type="GO" id="GO:0046872">
    <property type="term" value="F:metal ion binding"/>
    <property type="evidence" value="ECO:0007669"/>
    <property type="project" value="UniProtKB-KW"/>
</dbReference>
<dbReference type="SUPFAM" id="SSF52540">
    <property type="entry name" value="P-loop containing nucleoside triphosphate hydrolases"/>
    <property type="match status" value="1"/>
</dbReference>
<feature type="region of interest" description="Disordered" evidence="7">
    <location>
        <begin position="1"/>
        <end position="20"/>
    </location>
</feature>
<evidence type="ECO:0000256" key="7">
    <source>
        <dbReference type="SAM" id="MobiDB-lite"/>
    </source>
</evidence>
<keyword evidence="3 6" id="KW-0067">ATP-binding</keyword>
<dbReference type="InterPro" id="IPR027417">
    <property type="entry name" value="P-loop_NTPase"/>
</dbReference>
<dbReference type="PROSITE" id="PS01215">
    <property type="entry name" value="MRP"/>
    <property type="match status" value="1"/>
</dbReference>
<keyword evidence="8" id="KW-0238">DNA-binding</keyword>
<name>W0EBZ7_9FIRM</name>
<evidence type="ECO:0000313" key="9">
    <source>
        <dbReference type="Proteomes" id="UP000010847"/>
    </source>
</evidence>
<dbReference type="PANTHER" id="PTHR42961:SF2">
    <property type="entry name" value="IRON-SULFUR PROTEIN NUBPL"/>
    <property type="match status" value="1"/>
</dbReference>
<evidence type="ECO:0000256" key="3">
    <source>
        <dbReference type="ARBA" id="ARBA00022840"/>
    </source>
</evidence>
<protein>
    <recommendedName>
        <fullName evidence="6">Iron-sulfur cluster carrier protein</fullName>
    </recommendedName>
</protein>
<dbReference type="eggNOG" id="COG0489">
    <property type="taxonomic scope" value="Bacteria"/>
</dbReference>
<dbReference type="Gene3D" id="3.40.50.300">
    <property type="entry name" value="P-loop containing nucleotide triphosphate hydrolases"/>
    <property type="match status" value="1"/>
</dbReference>
<dbReference type="Proteomes" id="UP000010847">
    <property type="component" value="Chromosome"/>
</dbReference>
<evidence type="ECO:0000256" key="6">
    <source>
        <dbReference type="HAMAP-Rule" id="MF_02040"/>
    </source>
</evidence>
<dbReference type="HAMAP" id="MF_02040">
    <property type="entry name" value="Mrp_NBP35"/>
    <property type="match status" value="1"/>
</dbReference>
<dbReference type="InterPro" id="IPR044304">
    <property type="entry name" value="NUBPL-like"/>
</dbReference>
<dbReference type="GO" id="GO:0140663">
    <property type="term" value="F:ATP-dependent FeS chaperone activity"/>
    <property type="evidence" value="ECO:0007669"/>
    <property type="project" value="InterPro"/>
</dbReference>
<keyword evidence="1 6" id="KW-0479">Metal-binding</keyword>
<organism evidence="8 9">
    <name type="scientific">Desulfitobacterium metallireducens DSM 15288</name>
    <dbReference type="NCBI Taxonomy" id="871968"/>
    <lineage>
        <taxon>Bacteria</taxon>
        <taxon>Bacillati</taxon>
        <taxon>Bacillota</taxon>
        <taxon>Clostridia</taxon>
        <taxon>Eubacteriales</taxon>
        <taxon>Desulfitobacteriaceae</taxon>
        <taxon>Desulfitobacterium</taxon>
    </lineage>
</organism>
<dbReference type="GO" id="GO:0003677">
    <property type="term" value="F:DNA binding"/>
    <property type="evidence" value="ECO:0007669"/>
    <property type="project" value="UniProtKB-KW"/>
</dbReference>
<dbReference type="PANTHER" id="PTHR42961">
    <property type="entry name" value="IRON-SULFUR PROTEIN NUBPL"/>
    <property type="match status" value="1"/>
</dbReference>
<dbReference type="GO" id="GO:0016887">
    <property type="term" value="F:ATP hydrolysis activity"/>
    <property type="evidence" value="ECO:0007669"/>
    <property type="project" value="UniProtKB-UniRule"/>
</dbReference>
<evidence type="ECO:0000313" key="8">
    <source>
        <dbReference type="EMBL" id="AHF06704.1"/>
    </source>
</evidence>
<comment type="subunit">
    <text evidence="6">Homodimer.</text>
</comment>
<feature type="binding site" evidence="6">
    <location>
        <begin position="43"/>
        <end position="50"/>
    </location>
    <ligand>
        <name>ATP</name>
        <dbReference type="ChEBI" id="CHEBI:30616"/>
    </ligand>
</feature>
<dbReference type="InterPro" id="IPR000808">
    <property type="entry name" value="Mrp-like_CS"/>
</dbReference>
<dbReference type="STRING" id="871968.DESME_06260"/>
<proteinExistence type="inferred from homology"/>
<comment type="function">
    <text evidence="6">Binds and transfers iron-sulfur (Fe-S) clusters to target apoproteins. Can hydrolyze ATP.</text>
</comment>
<dbReference type="GO" id="GO:0016226">
    <property type="term" value="P:iron-sulfur cluster assembly"/>
    <property type="evidence" value="ECO:0007669"/>
    <property type="project" value="InterPro"/>
</dbReference>
<dbReference type="EMBL" id="CP007032">
    <property type="protein sequence ID" value="AHF06704.1"/>
    <property type="molecule type" value="Genomic_DNA"/>
</dbReference>
<dbReference type="Pfam" id="PF10609">
    <property type="entry name" value="ParA"/>
    <property type="match status" value="1"/>
</dbReference>
<gene>
    <name evidence="8" type="ORF">DESME_06260</name>
</gene>
<dbReference type="GO" id="GO:0005524">
    <property type="term" value="F:ATP binding"/>
    <property type="evidence" value="ECO:0007669"/>
    <property type="project" value="UniProtKB-UniRule"/>
</dbReference>
<evidence type="ECO:0000256" key="2">
    <source>
        <dbReference type="ARBA" id="ARBA00022741"/>
    </source>
</evidence>
<accession>W0EBZ7</accession>
<keyword evidence="2 6" id="KW-0547">Nucleotide-binding</keyword>
<comment type="similarity">
    <text evidence="6">Belongs to the Mrp/NBP35 ATP-binding proteins family.</text>
</comment>
<dbReference type="FunFam" id="3.40.50.300:FF:001119">
    <property type="entry name" value="Iron-sulfur cluster carrier protein"/>
    <property type="match status" value="1"/>
</dbReference>
<keyword evidence="9" id="KW-1185">Reference proteome</keyword>
<evidence type="ECO:0000256" key="4">
    <source>
        <dbReference type="ARBA" id="ARBA00023004"/>
    </source>
</evidence>
<keyword evidence="4 6" id="KW-0408">Iron</keyword>
<dbReference type="KEGG" id="dmt:DESME_06260"/>
<dbReference type="GO" id="GO:0051539">
    <property type="term" value="F:4 iron, 4 sulfur cluster binding"/>
    <property type="evidence" value="ECO:0007669"/>
    <property type="project" value="TreeGrafter"/>
</dbReference>
<evidence type="ECO:0000256" key="1">
    <source>
        <dbReference type="ARBA" id="ARBA00022723"/>
    </source>
</evidence>
<dbReference type="InterPro" id="IPR019591">
    <property type="entry name" value="Mrp/NBP35_ATP-bd"/>
</dbReference>
<keyword evidence="5 6" id="KW-0411">Iron-sulfur</keyword>
<dbReference type="HOGENOM" id="CLU_024839_0_2_9"/>